<accession>A0A1T0CI83</accession>
<dbReference type="InterPro" id="IPR029058">
    <property type="entry name" value="AB_hydrolase_fold"/>
</dbReference>
<protein>
    <recommendedName>
        <fullName evidence="2">BD-FAE-like domain-containing protein</fullName>
    </recommendedName>
</protein>
<dbReference type="SUPFAM" id="SSF53474">
    <property type="entry name" value="alpha/beta-Hydrolases"/>
    <property type="match status" value="1"/>
</dbReference>
<reference evidence="3 4" key="1">
    <citation type="submission" date="2017-02" db="EMBL/GenBank/DDBJ databases">
        <title>Draft genome sequence of Moraxella pluranimalium CCUG 54913T type strain.</title>
        <authorList>
            <person name="Salva-Serra F."/>
            <person name="Engstrom-Jakobsson H."/>
            <person name="Thorell K."/>
            <person name="Jaen-Luchoro D."/>
            <person name="Gonzales-Siles L."/>
            <person name="Karlsson R."/>
            <person name="Yazdan S."/>
            <person name="Boulund F."/>
            <person name="Johnning A."/>
            <person name="Engstrand L."/>
            <person name="Kristiansson E."/>
            <person name="Moore E."/>
        </authorList>
    </citation>
    <scope>NUCLEOTIDE SEQUENCE [LARGE SCALE GENOMIC DNA]</scope>
    <source>
        <strain evidence="3 4">CCUG 54913</strain>
    </source>
</reference>
<keyword evidence="4" id="KW-1185">Reference proteome</keyword>
<dbReference type="Pfam" id="PF20434">
    <property type="entry name" value="BD-FAE"/>
    <property type="match status" value="1"/>
</dbReference>
<dbReference type="InterPro" id="IPR049492">
    <property type="entry name" value="BD-FAE-like_dom"/>
</dbReference>
<organism evidence="3 4">
    <name type="scientific">Moraxella pluranimalium</name>
    <dbReference type="NCBI Taxonomy" id="470453"/>
    <lineage>
        <taxon>Bacteria</taxon>
        <taxon>Pseudomonadati</taxon>
        <taxon>Pseudomonadota</taxon>
        <taxon>Gammaproteobacteria</taxon>
        <taxon>Moraxellales</taxon>
        <taxon>Moraxellaceae</taxon>
        <taxon>Moraxella</taxon>
    </lineage>
</organism>
<feature type="chain" id="PRO_5010532229" description="BD-FAE-like domain-containing protein" evidence="1">
    <location>
        <begin position="20"/>
        <end position="538"/>
    </location>
</feature>
<evidence type="ECO:0000259" key="2">
    <source>
        <dbReference type="Pfam" id="PF20434"/>
    </source>
</evidence>
<name>A0A1T0CI83_9GAMM</name>
<dbReference type="PROSITE" id="PS51257">
    <property type="entry name" value="PROKAR_LIPOPROTEIN"/>
    <property type="match status" value="1"/>
</dbReference>
<comment type="caution">
    <text evidence="3">The sequence shown here is derived from an EMBL/GenBank/DDBJ whole genome shotgun (WGS) entry which is preliminary data.</text>
</comment>
<gene>
    <name evidence="3" type="ORF">B0680_09475</name>
</gene>
<evidence type="ECO:0000313" key="3">
    <source>
        <dbReference type="EMBL" id="OOS22068.1"/>
    </source>
</evidence>
<evidence type="ECO:0000256" key="1">
    <source>
        <dbReference type="SAM" id="SignalP"/>
    </source>
</evidence>
<evidence type="ECO:0000313" key="4">
    <source>
        <dbReference type="Proteomes" id="UP000189800"/>
    </source>
</evidence>
<dbReference type="Gene3D" id="3.40.50.1820">
    <property type="entry name" value="alpha/beta hydrolase"/>
    <property type="match status" value="1"/>
</dbReference>
<keyword evidence="1" id="KW-0732">Signal</keyword>
<sequence>MKSSFKPIITAMSASLALAGCSTIASTIATVNNNPVNISIIDGKLPTVTTSTANALQFDVNNYKPLDVTVDNQTIKVRAYENIAYVANPVDTAYQSMNIYIPESYFEDKSINGYTAATAPIFMPNAVGGYMPAKPMTVGVGRDGKPNSVAQALHRGMIVASAGARGRTLKSEQGEYYGKAPAAIVDLKAAVRYLKANDGVMAGDAGKIIVNGTSAGGAMTALLGATGDSADYEPYLQKLGAAKASDSVFAVSSYCPITNLEHADMAYEWQLADVVDYKKMSISMLDYNVKRELVPGTLTDGEKQTAQALKQDFPSYVNGLKLIGHDGKLLTLDKDGNGSFKDEVLYHLNKSVNTAHKQGVDLSSYAFLAQKKSAEPYYIADYSEFLKAYTGRSKTPPAFDALDLSAGENNLFGDNATDNRHFTAFGVKHSTATDAKVADAQTVKLMNPMAYLDDKTANTALHWRIRHGAKDSDIGFAIPVILATKLANQGKNVDFAMPWDKGHGGDYDLDELFAWVDSVAKQYPNPKSINQIKKSQGD</sequence>
<dbReference type="NCBIfam" id="NF041556">
    <property type="entry name" value="tannase_B"/>
    <property type="match status" value="1"/>
</dbReference>
<dbReference type="RefSeq" id="WP_211271273.1">
    <property type="nucleotide sequence ID" value="NZ_MUYU01000029.1"/>
</dbReference>
<proteinExistence type="predicted"/>
<feature type="signal peptide" evidence="1">
    <location>
        <begin position="1"/>
        <end position="19"/>
    </location>
</feature>
<dbReference type="InterPro" id="IPR048124">
    <property type="entry name" value="Tannase_B"/>
</dbReference>
<feature type="domain" description="BD-FAE-like" evidence="2">
    <location>
        <begin position="179"/>
        <end position="267"/>
    </location>
</feature>
<dbReference type="Proteomes" id="UP000189800">
    <property type="component" value="Unassembled WGS sequence"/>
</dbReference>
<dbReference type="AlphaFoldDB" id="A0A1T0CI83"/>
<dbReference type="EMBL" id="MUYU01000029">
    <property type="protein sequence ID" value="OOS22068.1"/>
    <property type="molecule type" value="Genomic_DNA"/>
</dbReference>
<dbReference type="STRING" id="470453.B0680_09475"/>